<dbReference type="Pfam" id="PF00072">
    <property type="entry name" value="Response_reg"/>
    <property type="match status" value="1"/>
</dbReference>
<evidence type="ECO:0000259" key="3">
    <source>
        <dbReference type="PROSITE" id="PS51832"/>
    </source>
</evidence>
<dbReference type="InterPro" id="IPR003607">
    <property type="entry name" value="HD/PDEase_dom"/>
</dbReference>
<sequence>MSEQELELKDSQPSISVDLLSGRILIVDDNPVDIAVVEKVLRNEGFRFIDTTIDPGAVKALYRSNDYDLILLDLHMPVWDGYDVMAQLQKEHRDDYIPVVVLTADEDAGVHLKCLSMGAQDFVSKPCQPEQLVPRVRNILEVRMLHKRLQHQNMELENTVSDRTQALHETQMKLVECLANAADQRYVNAPQHVDRIGQMAALVGKQIGLNEQVCKVLKQASGMYDIGKIAATDTLLMNQSRYSKAQWDVMKDQPDLAVDVLGQWDAEILEAASTIARSHHEHWDGSGYPRGLVGEDIPLFGRIVAVCDVFEVLTSNRPYKQAWKVSRALSYLRDRAGMQFDPSIVDAFEKIIDNVIESRQRVGLPQFELRPH</sequence>
<dbReference type="SUPFAM" id="SSF109604">
    <property type="entry name" value="HD-domain/PDEase-like"/>
    <property type="match status" value="1"/>
</dbReference>
<dbReference type="CDD" id="cd00077">
    <property type="entry name" value="HDc"/>
    <property type="match status" value="1"/>
</dbReference>
<evidence type="ECO:0000313" key="4">
    <source>
        <dbReference type="EMBL" id="GLS25811.1"/>
    </source>
</evidence>
<dbReference type="SMART" id="SM00448">
    <property type="entry name" value="REC"/>
    <property type="match status" value="1"/>
</dbReference>
<dbReference type="InterPro" id="IPR052020">
    <property type="entry name" value="Cyclic_di-GMP/3'3'-cGAMP_PDE"/>
</dbReference>
<organism evidence="4 5">
    <name type="scientific">Marinibactrum halimedae</name>
    <dbReference type="NCBI Taxonomy" id="1444977"/>
    <lineage>
        <taxon>Bacteria</taxon>
        <taxon>Pseudomonadati</taxon>
        <taxon>Pseudomonadota</taxon>
        <taxon>Gammaproteobacteria</taxon>
        <taxon>Cellvibrionales</taxon>
        <taxon>Cellvibrionaceae</taxon>
        <taxon>Marinibactrum</taxon>
    </lineage>
</organism>
<keyword evidence="5" id="KW-1185">Reference proteome</keyword>
<dbReference type="SUPFAM" id="SSF52172">
    <property type="entry name" value="CheY-like"/>
    <property type="match status" value="1"/>
</dbReference>
<gene>
    <name evidence="4" type="ORF">GCM10007877_15250</name>
</gene>
<dbReference type="InterPro" id="IPR037522">
    <property type="entry name" value="HD_GYP_dom"/>
</dbReference>
<name>A0AA37T8D8_9GAMM</name>
<dbReference type="Gene3D" id="3.40.50.2300">
    <property type="match status" value="1"/>
</dbReference>
<evidence type="ECO:0000313" key="5">
    <source>
        <dbReference type="Proteomes" id="UP001156870"/>
    </source>
</evidence>
<dbReference type="PROSITE" id="PS51832">
    <property type="entry name" value="HD_GYP"/>
    <property type="match status" value="1"/>
</dbReference>
<feature type="domain" description="HD-GYP" evidence="3">
    <location>
        <begin position="167"/>
        <end position="364"/>
    </location>
</feature>
<protein>
    <submittedName>
        <fullName evidence="4">Two-component system response regulator</fullName>
    </submittedName>
</protein>
<dbReference type="InterPro" id="IPR001789">
    <property type="entry name" value="Sig_transdc_resp-reg_receiver"/>
</dbReference>
<evidence type="ECO:0000256" key="1">
    <source>
        <dbReference type="PROSITE-ProRule" id="PRU00169"/>
    </source>
</evidence>
<keyword evidence="1" id="KW-0597">Phosphoprotein</keyword>
<dbReference type="RefSeq" id="WP_232593889.1">
    <property type="nucleotide sequence ID" value="NZ_BSPD01000035.1"/>
</dbReference>
<dbReference type="GO" id="GO:0008081">
    <property type="term" value="F:phosphoric diester hydrolase activity"/>
    <property type="evidence" value="ECO:0007669"/>
    <property type="project" value="UniProtKB-ARBA"/>
</dbReference>
<proteinExistence type="predicted"/>
<feature type="domain" description="Response regulatory" evidence="2">
    <location>
        <begin position="23"/>
        <end position="140"/>
    </location>
</feature>
<dbReference type="Proteomes" id="UP001156870">
    <property type="component" value="Unassembled WGS sequence"/>
</dbReference>
<dbReference type="PROSITE" id="PS50110">
    <property type="entry name" value="RESPONSE_REGULATORY"/>
    <property type="match status" value="1"/>
</dbReference>
<accession>A0AA37T8D8</accession>
<dbReference type="Gene3D" id="1.10.3210.10">
    <property type="entry name" value="Hypothetical protein af1432"/>
    <property type="match status" value="1"/>
</dbReference>
<dbReference type="InterPro" id="IPR011006">
    <property type="entry name" value="CheY-like_superfamily"/>
</dbReference>
<evidence type="ECO:0000259" key="2">
    <source>
        <dbReference type="PROSITE" id="PS50110"/>
    </source>
</evidence>
<dbReference type="GO" id="GO:0000160">
    <property type="term" value="P:phosphorelay signal transduction system"/>
    <property type="evidence" value="ECO:0007669"/>
    <property type="project" value="InterPro"/>
</dbReference>
<dbReference type="PANTHER" id="PTHR45228:SF1">
    <property type="entry name" value="CYCLIC DI-GMP PHOSPHODIESTERASE TM_0186"/>
    <property type="match status" value="1"/>
</dbReference>
<dbReference type="PANTHER" id="PTHR45228">
    <property type="entry name" value="CYCLIC DI-GMP PHOSPHODIESTERASE TM_0186-RELATED"/>
    <property type="match status" value="1"/>
</dbReference>
<comment type="caution">
    <text evidence="4">The sequence shown here is derived from an EMBL/GenBank/DDBJ whole genome shotgun (WGS) entry which is preliminary data.</text>
</comment>
<dbReference type="Pfam" id="PF13487">
    <property type="entry name" value="HD_5"/>
    <property type="match status" value="1"/>
</dbReference>
<dbReference type="EMBL" id="BSPD01000035">
    <property type="protein sequence ID" value="GLS25811.1"/>
    <property type="molecule type" value="Genomic_DNA"/>
</dbReference>
<reference evidence="4 5" key="1">
    <citation type="journal article" date="2014" name="Int. J. Syst. Evol. Microbiol.">
        <title>Complete genome sequence of Corynebacterium casei LMG S-19264T (=DSM 44701T), isolated from a smear-ripened cheese.</title>
        <authorList>
            <consortium name="US DOE Joint Genome Institute (JGI-PGF)"/>
            <person name="Walter F."/>
            <person name="Albersmeier A."/>
            <person name="Kalinowski J."/>
            <person name="Ruckert C."/>
        </authorList>
    </citation>
    <scope>NUCLEOTIDE SEQUENCE [LARGE SCALE GENOMIC DNA]</scope>
    <source>
        <strain evidence="4 5">NBRC 110095</strain>
    </source>
</reference>
<feature type="modified residue" description="4-aspartylphosphate" evidence="1">
    <location>
        <position position="73"/>
    </location>
</feature>
<dbReference type="AlphaFoldDB" id="A0AA37T8D8"/>